<evidence type="ECO:0000256" key="4">
    <source>
        <dbReference type="ARBA" id="ARBA00022786"/>
    </source>
</evidence>
<dbReference type="InParanoid" id="A0A2R5GR44"/>
<dbReference type="PROSITE" id="PS50237">
    <property type="entry name" value="HECT"/>
    <property type="match status" value="1"/>
</dbReference>
<evidence type="ECO:0000256" key="7">
    <source>
        <dbReference type="SAM" id="MobiDB-lite"/>
    </source>
</evidence>
<dbReference type="Gene3D" id="3.30.2160.10">
    <property type="entry name" value="Hect, E3 ligase catalytic domain"/>
    <property type="match status" value="1"/>
</dbReference>
<dbReference type="GO" id="GO:0016874">
    <property type="term" value="F:ligase activity"/>
    <property type="evidence" value="ECO:0007669"/>
    <property type="project" value="UniProtKB-KW"/>
</dbReference>
<proteinExistence type="predicted"/>
<evidence type="ECO:0000313" key="10">
    <source>
        <dbReference type="Proteomes" id="UP000241890"/>
    </source>
</evidence>
<reference evidence="9 10" key="1">
    <citation type="submission" date="2017-12" db="EMBL/GenBank/DDBJ databases">
        <title>Sequencing, de novo assembly and annotation of complete genome of a new Thraustochytrid species, strain FCC1311.</title>
        <authorList>
            <person name="Sedici K."/>
            <person name="Godart F."/>
            <person name="Aiese Cigliano R."/>
            <person name="Sanseverino W."/>
            <person name="Barakat M."/>
            <person name="Ortet P."/>
            <person name="Marechal E."/>
            <person name="Cagnac O."/>
            <person name="Amato A."/>
        </authorList>
    </citation>
    <scope>NUCLEOTIDE SEQUENCE [LARGE SCALE GENOMIC DNA]</scope>
</reference>
<dbReference type="SMART" id="SM00119">
    <property type="entry name" value="HECTc"/>
    <property type="match status" value="1"/>
</dbReference>
<evidence type="ECO:0000256" key="5">
    <source>
        <dbReference type="PROSITE-ProRule" id="PRU00104"/>
    </source>
</evidence>
<dbReference type="AlphaFoldDB" id="A0A2R5GR44"/>
<dbReference type="PROSITE" id="PS50012">
    <property type="entry name" value="RCC1_3"/>
    <property type="match status" value="1"/>
</dbReference>
<protein>
    <recommendedName>
        <fullName evidence="2">HECT-type E3 ubiquitin transferase</fullName>
        <ecNumber evidence="2">2.3.2.26</ecNumber>
    </recommendedName>
</protein>
<dbReference type="GO" id="GO:0061630">
    <property type="term" value="F:ubiquitin protein ligase activity"/>
    <property type="evidence" value="ECO:0007669"/>
    <property type="project" value="UniProtKB-EC"/>
</dbReference>
<dbReference type="InterPro" id="IPR035983">
    <property type="entry name" value="Hect_E3_ubiquitin_ligase"/>
</dbReference>
<evidence type="ECO:0000256" key="6">
    <source>
        <dbReference type="PROSITE-ProRule" id="PRU00235"/>
    </source>
</evidence>
<dbReference type="SUPFAM" id="SSF56204">
    <property type="entry name" value="Hect, E3 ligase catalytic domain"/>
    <property type="match status" value="1"/>
</dbReference>
<dbReference type="Gene3D" id="3.30.2410.10">
    <property type="entry name" value="Hect, E3 ligase catalytic domain"/>
    <property type="match status" value="1"/>
</dbReference>
<keyword evidence="10" id="KW-1185">Reference proteome</keyword>
<evidence type="ECO:0000256" key="1">
    <source>
        <dbReference type="ARBA" id="ARBA00000885"/>
    </source>
</evidence>
<dbReference type="Pfam" id="PF00632">
    <property type="entry name" value="HECT"/>
    <property type="match status" value="1"/>
</dbReference>
<accession>A0A2R5GR44</accession>
<dbReference type="EMBL" id="BEYU01000075">
    <property type="protein sequence ID" value="GBG30354.1"/>
    <property type="molecule type" value="Genomic_DNA"/>
</dbReference>
<sequence length="1161" mass="126547">MNSIRRASEARVLAAAAKEQVRRELSYEDDYDEDTELAGIAELDAEDDALFDDEILEDEEVDGVDGAGRASGAEATRKRGSLSRVRASLGKSVSIVTGGGGSKRKSLRASLRSLRGTPTKPQWMSLGPSPLTSYPDVAGTMFSFQGLEMRASPWIEPQAAENESIVSMSGRDALVAYATRDGHAFVALPAEVPVQVDAHVIQVACSSTYVALLDTEGRVFVVASNDPAAKSVSVPLDEPVVQIACTSEVLVALGVSGRVFVSRRKDPTVLYLAGKALKNVPVKAIAAGAHHWVAVTVSGRVYGCGRNDEGQLGFANTIMTASEPTRMPVPFAVDLLACGDAHTVLMGRPGALLWCGAGRPTNSEAMSYFQANEIEVAQMVGGAAGVTTFLAASGEILTWTPGEESPFTITLTDRHASAYELAALPDRVVVIAAPAAAASIAREVRLSLCGRTHEAAWISSTELYNTATSALESGDLSETLSLLGRLLQDPYMLAGSFCKPAYLATPRASALSWKLNPSKAIGRADKALGSGLDVEGVVRGLLAATKAIVELENDEKDGYEPARRLVQNLLRPVTRALVKFAPSAQEPDQIRPYLLLFLSPTALLAQFEHERLVIATESMPRSSLEKLLHKWLFMEVPGDILAKFVTPRLVDSIGVYLSRRKIADASLKQLCVVTRRIYLMNNVRHENEAKRRNLLSDSVANAAPSNAAIVAAPAIMQEGIPVEAFYTRSLLAYPAEFLQNYFLRWRDRKVKGKAKSAWTIFEYGFLLSPDTKTLLLMIEDREQMAANVNAFRGQLAGLPLMGGVPYFVLEVSRSDLIRDTMRALDRAQAADLKRPLMVKFRGEDGVDAGGVKKEFFQLLAEQLFSEDYGMFSREGDTGELWFNLSPLSTAATDPNAYRMVGKLLGLAIYNATIIDMNFALAFYRTLLGKVRAKPGLRDLAELNPTLADGLRQMLEYDGDDFVDVFMCTFEAPGHRSMSGEPVPLVPGGEDMDVTRDNVKEYVDAYVRYLLVDSIKLAAEPLMQGFQMLIPRNLTSFSLFRPDELELALTGSDDFDVAQIRDNTVYEGGYSSSSPVVQWLWEIVGELSRDQQRTFLRFCTGAPKLQVGTFQLKVQRAGPDSEQLPTASTCFNILLVPEYTSKAKLELKLMLAMQNAEGFGLQ</sequence>
<evidence type="ECO:0000256" key="3">
    <source>
        <dbReference type="ARBA" id="ARBA00022679"/>
    </source>
</evidence>
<evidence type="ECO:0000256" key="2">
    <source>
        <dbReference type="ARBA" id="ARBA00012485"/>
    </source>
</evidence>
<dbReference type="EC" id="2.3.2.26" evidence="2"/>
<dbReference type="InterPro" id="IPR000408">
    <property type="entry name" value="Reg_chr_condens"/>
</dbReference>
<dbReference type="PANTHER" id="PTHR45700">
    <property type="entry name" value="UBIQUITIN-PROTEIN LIGASE E3C"/>
    <property type="match status" value="1"/>
</dbReference>
<name>A0A2R5GR44_9STRA</name>
<dbReference type="CDD" id="cd00078">
    <property type="entry name" value="HECTc"/>
    <property type="match status" value="1"/>
</dbReference>
<gene>
    <name evidence="9" type="ORF">FCC1311_065732</name>
</gene>
<feature type="region of interest" description="Disordered" evidence="7">
    <location>
        <begin position="55"/>
        <end position="83"/>
    </location>
</feature>
<feature type="active site" description="Glycyl thioester intermediate" evidence="5">
    <location>
        <position position="1129"/>
    </location>
</feature>
<dbReference type="InterPro" id="IPR000569">
    <property type="entry name" value="HECT_dom"/>
</dbReference>
<dbReference type="SUPFAM" id="SSF50985">
    <property type="entry name" value="RCC1/BLIP-II"/>
    <property type="match status" value="1"/>
</dbReference>
<evidence type="ECO:0000259" key="8">
    <source>
        <dbReference type="PROSITE" id="PS50237"/>
    </source>
</evidence>
<feature type="domain" description="HECT" evidence="8">
    <location>
        <begin position="828"/>
        <end position="1161"/>
    </location>
</feature>
<dbReference type="GO" id="GO:0000209">
    <property type="term" value="P:protein polyubiquitination"/>
    <property type="evidence" value="ECO:0007669"/>
    <property type="project" value="InterPro"/>
</dbReference>
<keyword evidence="9" id="KW-0436">Ligase</keyword>
<feature type="repeat" description="RCC1" evidence="6">
    <location>
        <begin position="299"/>
        <end position="349"/>
    </location>
</feature>
<dbReference type="Proteomes" id="UP000241890">
    <property type="component" value="Unassembled WGS sequence"/>
</dbReference>
<dbReference type="Gene3D" id="3.90.1750.10">
    <property type="entry name" value="Hect, E3 ligase catalytic domains"/>
    <property type="match status" value="1"/>
</dbReference>
<dbReference type="PANTHER" id="PTHR45700:SF8">
    <property type="entry name" value="HECT-TYPE E3 UBIQUITIN TRANSFERASE"/>
    <property type="match status" value="1"/>
</dbReference>
<dbReference type="InterPro" id="IPR044611">
    <property type="entry name" value="E3A/B/C-like"/>
</dbReference>
<keyword evidence="4 5" id="KW-0833">Ubl conjugation pathway</keyword>
<comment type="catalytic activity">
    <reaction evidence="1">
        <text>S-ubiquitinyl-[E2 ubiquitin-conjugating enzyme]-L-cysteine + [acceptor protein]-L-lysine = [E2 ubiquitin-conjugating enzyme]-L-cysteine + N(6)-ubiquitinyl-[acceptor protein]-L-lysine.</text>
        <dbReference type="EC" id="2.3.2.26"/>
    </reaction>
</comment>
<keyword evidence="3" id="KW-0808">Transferase</keyword>
<organism evidence="9 10">
    <name type="scientific">Hondaea fermentalgiana</name>
    <dbReference type="NCBI Taxonomy" id="2315210"/>
    <lineage>
        <taxon>Eukaryota</taxon>
        <taxon>Sar</taxon>
        <taxon>Stramenopiles</taxon>
        <taxon>Bigyra</taxon>
        <taxon>Labyrinthulomycetes</taxon>
        <taxon>Thraustochytrida</taxon>
        <taxon>Thraustochytriidae</taxon>
        <taxon>Hondaea</taxon>
    </lineage>
</organism>
<evidence type="ECO:0000313" key="9">
    <source>
        <dbReference type="EMBL" id="GBG30354.1"/>
    </source>
</evidence>
<dbReference type="OrthoDB" id="8068875at2759"/>
<dbReference type="FunFam" id="3.30.2410.10:FF:000003">
    <property type="entry name" value="probable E3 ubiquitin-protein ligase HERC4 isoform X1"/>
    <property type="match status" value="1"/>
</dbReference>
<dbReference type="InterPro" id="IPR009091">
    <property type="entry name" value="RCC1/BLIP-II"/>
</dbReference>
<dbReference type="Pfam" id="PF00415">
    <property type="entry name" value="RCC1"/>
    <property type="match status" value="1"/>
</dbReference>
<dbReference type="Gene3D" id="2.130.10.30">
    <property type="entry name" value="Regulator of chromosome condensation 1/beta-lactamase-inhibitor protein II"/>
    <property type="match status" value="2"/>
</dbReference>
<comment type="caution">
    <text evidence="9">The sequence shown here is derived from an EMBL/GenBank/DDBJ whole genome shotgun (WGS) entry which is preliminary data.</text>
</comment>